<proteinExistence type="predicted"/>
<keyword evidence="2" id="KW-1185">Reference proteome</keyword>
<gene>
    <name evidence="1" type="ORF">D5F01_LYC00693</name>
</gene>
<name>A0A6G0J9X2_LARCR</name>
<accession>A0A6G0J9X2</accession>
<dbReference type="EMBL" id="REGW02000001">
    <property type="protein sequence ID" value="KAE8300548.1"/>
    <property type="molecule type" value="Genomic_DNA"/>
</dbReference>
<evidence type="ECO:0000313" key="1">
    <source>
        <dbReference type="EMBL" id="KAE8300548.1"/>
    </source>
</evidence>
<organism evidence="1 2">
    <name type="scientific">Larimichthys crocea</name>
    <name type="common">Large yellow croaker</name>
    <name type="synonym">Pseudosciaena crocea</name>
    <dbReference type="NCBI Taxonomy" id="215358"/>
    <lineage>
        <taxon>Eukaryota</taxon>
        <taxon>Metazoa</taxon>
        <taxon>Chordata</taxon>
        <taxon>Craniata</taxon>
        <taxon>Vertebrata</taxon>
        <taxon>Euteleostomi</taxon>
        <taxon>Actinopterygii</taxon>
        <taxon>Neopterygii</taxon>
        <taxon>Teleostei</taxon>
        <taxon>Neoteleostei</taxon>
        <taxon>Acanthomorphata</taxon>
        <taxon>Eupercaria</taxon>
        <taxon>Sciaenidae</taxon>
        <taxon>Larimichthys</taxon>
    </lineage>
</organism>
<dbReference type="Proteomes" id="UP000424527">
    <property type="component" value="Unassembled WGS sequence"/>
</dbReference>
<dbReference type="AlphaFoldDB" id="A0A6G0J9X2"/>
<comment type="caution">
    <text evidence="1">The sequence shown here is derived from an EMBL/GenBank/DDBJ whole genome shotgun (WGS) entry which is preliminary data.</text>
</comment>
<reference evidence="1 2" key="1">
    <citation type="submission" date="2019-07" db="EMBL/GenBank/DDBJ databases">
        <title>Chromosome genome assembly for large yellow croaker.</title>
        <authorList>
            <person name="Xiao S."/>
        </authorList>
    </citation>
    <scope>NUCLEOTIDE SEQUENCE [LARGE SCALE GENOMIC DNA]</scope>
    <source>
        <strain evidence="1">JMULYC20181020</strain>
        <tissue evidence="1">Muscle</tissue>
    </source>
</reference>
<evidence type="ECO:0000313" key="2">
    <source>
        <dbReference type="Proteomes" id="UP000424527"/>
    </source>
</evidence>
<sequence length="187" mass="21277">MLPSTLPYKLSPGAYKPLQLTNCLSSPESLQQRLSETPQRARLMSQRPFATHAQELLRTTPVDTSKVAWVKARWRDQWKAAVPSRLHQFIEDPTDVPGQDLPRKEWTTLNRLRTGVGRSGAAMQKWGLTDSVHCSCGDPLQTVEHVTTSCPRYRPPNGDRGLIDLDSNTLDWLAAMEGLRTYERRRR</sequence>
<protein>
    <submittedName>
        <fullName evidence="1">Uncharacterized protein</fullName>
    </submittedName>
</protein>